<sequence>MVMRDQDLPSCLKTPSKRATRAKKLLSARFDSPAVRVDRPDIDGFFSRTLLVVLKDGCEYVVRFRTEELDLDTFRTARKALGGEVVPEAGVLEDDGLKVHGIHAYWVTRIPDRIWLRGDAGRVSVCKSLGQVFSKGFLDLASFLGPSSGGGGRDDPTPPRSHPHLRPHRARSLRNAIRGLLDKLDYIKVLPLWIAHFDINEVNVQLSRHRNHRLGALTPASVRCGLWPHPHHRVRVQRGQVLHAWVLHGGGEGLLAGRPGWNGRGAAPEAVGGGYGWCHAAGGYRRNGVQQHLPGRGEAVRL</sequence>
<reference evidence="3" key="4">
    <citation type="journal article" date="2015" name="G3 (Bethesda)">
        <title>Genome sequences of three phytopathogenic species of the Magnaporthaceae family of fungi.</title>
        <authorList>
            <person name="Okagaki L.H."/>
            <person name="Nunes C.C."/>
            <person name="Sailsbery J."/>
            <person name="Clay B."/>
            <person name="Brown D."/>
            <person name="John T."/>
            <person name="Oh Y."/>
            <person name="Young N."/>
            <person name="Fitzgerald M."/>
            <person name="Haas B.J."/>
            <person name="Zeng Q."/>
            <person name="Young S."/>
            <person name="Adiconis X."/>
            <person name="Fan L."/>
            <person name="Levin J.Z."/>
            <person name="Mitchell T.K."/>
            <person name="Okubara P.A."/>
            <person name="Farman M.L."/>
            <person name="Kohn L.M."/>
            <person name="Birren B."/>
            <person name="Ma L.-J."/>
            <person name="Dean R.A."/>
        </authorList>
    </citation>
    <scope>NUCLEOTIDE SEQUENCE</scope>
    <source>
        <strain evidence="3">ATCC 64411 / 73-15</strain>
    </source>
</reference>
<keyword evidence="4" id="KW-1185">Reference proteome</keyword>
<evidence type="ECO:0000313" key="4">
    <source>
        <dbReference type="Proteomes" id="UP000011715"/>
    </source>
</evidence>
<reference evidence="2" key="1">
    <citation type="submission" date="2010-05" db="EMBL/GenBank/DDBJ databases">
        <title>The Genome Sequence of Magnaporthe poae strain ATCC 64411.</title>
        <authorList>
            <consortium name="The Broad Institute Genome Sequencing Platform"/>
            <consortium name="Broad Institute Genome Sequencing Center for Infectious Disease"/>
            <person name="Ma L.-J."/>
            <person name="Dead R."/>
            <person name="Young S."/>
            <person name="Zeng Q."/>
            <person name="Koehrsen M."/>
            <person name="Alvarado L."/>
            <person name="Berlin A."/>
            <person name="Chapman S.B."/>
            <person name="Chen Z."/>
            <person name="Freedman E."/>
            <person name="Gellesch M."/>
            <person name="Goldberg J."/>
            <person name="Griggs A."/>
            <person name="Gujja S."/>
            <person name="Heilman E.R."/>
            <person name="Heiman D."/>
            <person name="Hepburn T."/>
            <person name="Howarth C."/>
            <person name="Jen D."/>
            <person name="Larson L."/>
            <person name="Mehta T."/>
            <person name="Neiman D."/>
            <person name="Pearson M."/>
            <person name="Roberts A."/>
            <person name="Saif S."/>
            <person name="Shea T."/>
            <person name="Shenoy N."/>
            <person name="Sisk P."/>
            <person name="Stolte C."/>
            <person name="Sykes S."/>
            <person name="Walk T."/>
            <person name="White J."/>
            <person name="Yandava C."/>
            <person name="Haas B."/>
            <person name="Nusbaum C."/>
            <person name="Birren B."/>
        </authorList>
    </citation>
    <scope>NUCLEOTIDE SEQUENCE</scope>
    <source>
        <strain evidence="2">ATCC 64411</strain>
    </source>
</reference>
<dbReference type="EMBL" id="GL876968">
    <property type="protein sequence ID" value="KLU84909.1"/>
    <property type="molecule type" value="Genomic_DNA"/>
</dbReference>
<dbReference type="eggNOG" id="ENOG502SP4H">
    <property type="taxonomic scope" value="Eukaryota"/>
</dbReference>
<evidence type="ECO:0000313" key="2">
    <source>
        <dbReference type="EMBL" id="KLU84909.1"/>
    </source>
</evidence>
<dbReference type="OrthoDB" id="5598852at2759"/>
<organism evidence="3 4">
    <name type="scientific">Magnaporthiopsis poae (strain ATCC 64411 / 73-15)</name>
    <name type="common">Kentucky bluegrass fungus</name>
    <name type="synonym">Magnaporthe poae</name>
    <dbReference type="NCBI Taxonomy" id="644358"/>
    <lineage>
        <taxon>Eukaryota</taxon>
        <taxon>Fungi</taxon>
        <taxon>Dikarya</taxon>
        <taxon>Ascomycota</taxon>
        <taxon>Pezizomycotina</taxon>
        <taxon>Sordariomycetes</taxon>
        <taxon>Sordariomycetidae</taxon>
        <taxon>Magnaporthales</taxon>
        <taxon>Magnaporthaceae</taxon>
        <taxon>Magnaporthiopsis</taxon>
    </lineage>
</organism>
<dbReference type="EMBL" id="ADBL01000931">
    <property type="status" value="NOT_ANNOTATED_CDS"/>
    <property type="molecule type" value="Genomic_DNA"/>
</dbReference>
<dbReference type="AlphaFoldDB" id="A0A0C4DVD9"/>
<name>A0A0C4DVD9_MAGP6</name>
<dbReference type="VEuPathDB" id="FungiDB:MAPG_03943"/>
<dbReference type="Proteomes" id="UP000011715">
    <property type="component" value="Unassembled WGS sequence"/>
</dbReference>
<evidence type="ECO:0008006" key="5">
    <source>
        <dbReference type="Google" id="ProtNLM"/>
    </source>
</evidence>
<reference evidence="3" key="5">
    <citation type="submission" date="2015-06" db="UniProtKB">
        <authorList>
            <consortium name="EnsemblFungi"/>
        </authorList>
    </citation>
    <scope>IDENTIFICATION</scope>
    <source>
        <strain evidence="3">ATCC 64411</strain>
    </source>
</reference>
<proteinExistence type="predicted"/>
<evidence type="ECO:0000313" key="3">
    <source>
        <dbReference type="EnsemblFungi" id="MAPG_03943T0"/>
    </source>
</evidence>
<evidence type="ECO:0000256" key="1">
    <source>
        <dbReference type="SAM" id="MobiDB-lite"/>
    </source>
</evidence>
<accession>A0A0C4DVD9</accession>
<feature type="region of interest" description="Disordered" evidence="1">
    <location>
        <begin position="148"/>
        <end position="168"/>
    </location>
</feature>
<reference evidence="2" key="3">
    <citation type="submission" date="2011-03" db="EMBL/GenBank/DDBJ databases">
        <title>Annotation of Magnaporthe poae ATCC 64411.</title>
        <authorList>
            <person name="Ma L.-J."/>
            <person name="Dead R."/>
            <person name="Young S.K."/>
            <person name="Zeng Q."/>
            <person name="Gargeya S."/>
            <person name="Fitzgerald M."/>
            <person name="Haas B."/>
            <person name="Abouelleil A."/>
            <person name="Alvarado L."/>
            <person name="Arachchi H.M."/>
            <person name="Berlin A."/>
            <person name="Brown A."/>
            <person name="Chapman S.B."/>
            <person name="Chen Z."/>
            <person name="Dunbar C."/>
            <person name="Freedman E."/>
            <person name="Gearin G."/>
            <person name="Gellesch M."/>
            <person name="Goldberg J."/>
            <person name="Griggs A."/>
            <person name="Gujja S."/>
            <person name="Heiman D."/>
            <person name="Howarth C."/>
            <person name="Larson L."/>
            <person name="Lui A."/>
            <person name="MacDonald P.J.P."/>
            <person name="Mehta T."/>
            <person name="Montmayeur A."/>
            <person name="Murphy C."/>
            <person name="Neiman D."/>
            <person name="Pearson M."/>
            <person name="Priest M."/>
            <person name="Roberts A."/>
            <person name="Saif S."/>
            <person name="Shea T."/>
            <person name="Shenoy N."/>
            <person name="Sisk P."/>
            <person name="Stolte C."/>
            <person name="Sykes S."/>
            <person name="Yandava C."/>
            <person name="Wortman J."/>
            <person name="Nusbaum C."/>
            <person name="Birren B."/>
        </authorList>
    </citation>
    <scope>NUCLEOTIDE SEQUENCE</scope>
    <source>
        <strain evidence="2">ATCC 64411</strain>
    </source>
</reference>
<protein>
    <recommendedName>
        <fullName evidence="5">Aminoglycoside phosphotransferase domain-containing protein</fullName>
    </recommendedName>
</protein>
<dbReference type="EnsemblFungi" id="MAPG_03943T0">
    <property type="protein sequence ID" value="MAPG_03943T0"/>
    <property type="gene ID" value="MAPG_03943"/>
</dbReference>
<reference evidence="4" key="2">
    <citation type="submission" date="2010-05" db="EMBL/GenBank/DDBJ databases">
        <title>The genome sequence of Magnaporthe poae strain ATCC 64411.</title>
        <authorList>
            <person name="Ma L.-J."/>
            <person name="Dead R."/>
            <person name="Young S."/>
            <person name="Zeng Q."/>
            <person name="Koehrsen M."/>
            <person name="Alvarado L."/>
            <person name="Berlin A."/>
            <person name="Chapman S.B."/>
            <person name="Chen Z."/>
            <person name="Freedman E."/>
            <person name="Gellesch M."/>
            <person name="Goldberg J."/>
            <person name="Griggs A."/>
            <person name="Gujja S."/>
            <person name="Heilman E.R."/>
            <person name="Heiman D."/>
            <person name="Hepburn T."/>
            <person name="Howarth C."/>
            <person name="Jen D."/>
            <person name="Larson L."/>
            <person name="Mehta T."/>
            <person name="Neiman D."/>
            <person name="Pearson M."/>
            <person name="Roberts A."/>
            <person name="Saif S."/>
            <person name="Shea T."/>
            <person name="Shenoy N."/>
            <person name="Sisk P."/>
            <person name="Stolte C."/>
            <person name="Sykes S."/>
            <person name="Walk T."/>
            <person name="White J."/>
            <person name="Yandava C."/>
            <person name="Haas B."/>
            <person name="Nusbaum C."/>
            <person name="Birren B."/>
        </authorList>
    </citation>
    <scope>NUCLEOTIDE SEQUENCE [LARGE SCALE GENOMIC DNA]</scope>
    <source>
        <strain evidence="4">ATCC 64411 / 73-15</strain>
    </source>
</reference>
<dbReference type="STRING" id="644358.A0A0C4DVD9"/>
<gene>
    <name evidence="2" type="ORF">MAPG_03943</name>
</gene>